<proteinExistence type="predicted"/>
<dbReference type="OrthoDB" id="8594232at2"/>
<dbReference type="EMBL" id="CP026111">
    <property type="protein sequence ID" value="AUT58455.1"/>
    <property type="molecule type" value="Genomic_DNA"/>
</dbReference>
<sequence>MTTSRLVAKGDMTTTKGRVMGGSSTWYADNGQALALHHDLATCGNCKGLFPILGSARDWMENGKPMVKHMDQVLCPCGKNLVLASGASSLLYMSGADTTTTSNASFTAPTSSTTCDEQVHAVARMVLDFYPYFIETADGRAFSGRVTEGGDLPRVATGTETDYQIYWGDEALAREQGIE</sequence>
<protein>
    <submittedName>
        <fullName evidence="1">PAAR domain-containing protein</fullName>
    </submittedName>
</protein>
<dbReference type="KEGG" id="pter:C2L65_01730"/>
<evidence type="ECO:0000313" key="2">
    <source>
        <dbReference type="Proteomes" id="UP000243502"/>
    </source>
</evidence>
<dbReference type="Proteomes" id="UP000243502">
    <property type="component" value="Chromosome 1"/>
</dbReference>
<name>A0A2I8EFT0_9BURK</name>
<dbReference type="CDD" id="cd14744">
    <property type="entry name" value="PAAR_CT_2"/>
    <property type="match status" value="1"/>
</dbReference>
<organism evidence="1 2">
    <name type="scientific">Paraburkholderia terrae</name>
    <dbReference type="NCBI Taxonomy" id="311230"/>
    <lineage>
        <taxon>Bacteria</taxon>
        <taxon>Pseudomonadati</taxon>
        <taxon>Pseudomonadota</taxon>
        <taxon>Betaproteobacteria</taxon>
        <taxon>Burkholderiales</taxon>
        <taxon>Burkholderiaceae</taxon>
        <taxon>Paraburkholderia</taxon>
    </lineage>
</organism>
<dbReference type="RefSeq" id="WP_042306293.1">
    <property type="nucleotide sequence ID" value="NZ_CP026111.1"/>
</dbReference>
<reference evidence="1 2" key="1">
    <citation type="submission" date="2018-01" db="EMBL/GenBank/DDBJ databases">
        <title>Species boundaries and ecological features among Paraburkholderia terrae DSMZ17804T, P. hospita DSMZ17164T and P. caribensis DSMZ13236T.</title>
        <authorList>
            <person name="Pratama A.A."/>
        </authorList>
    </citation>
    <scope>NUCLEOTIDE SEQUENCE [LARGE SCALE GENOMIC DNA]</scope>
    <source>
        <strain evidence="1 2">DSM 17804</strain>
    </source>
</reference>
<dbReference type="AlphaFoldDB" id="A0A2I8EFT0"/>
<dbReference type="InterPro" id="IPR008727">
    <property type="entry name" value="PAAR_motif"/>
</dbReference>
<accession>A0A2I8EFT0</accession>
<evidence type="ECO:0000313" key="1">
    <source>
        <dbReference type="EMBL" id="AUT58455.1"/>
    </source>
</evidence>
<dbReference type="Pfam" id="PF05488">
    <property type="entry name" value="PAAR_motif"/>
    <property type="match status" value="1"/>
</dbReference>
<gene>
    <name evidence="1" type="ORF">C2L65_01730</name>
</gene>